<evidence type="ECO:0000313" key="2">
    <source>
        <dbReference type="EMBL" id="MFD1190211.1"/>
    </source>
</evidence>
<dbReference type="SUPFAM" id="SSF51905">
    <property type="entry name" value="FAD/NAD(P)-binding domain"/>
    <property type="match status" value="2"/>
</dbReference>
<dbReference type="InterPro" id="IPR052189">
    <property type="entry name" value="L-asp_N-monooxygenase_NS-form"/>
</dbReference>
<accession>A0ABW3T1W0</accession>
<dbReference type="InterPro" id="IPR038732">
    <property type="entry name" value="HpyO/CreE_NAD-binding"/>
</dbReference>
<keyword evidence="3" id="KW-1185">Reference proteome</keyword>
<feature type="domain" description="FAD-dependent urate hydroxylase HpyO/Asp monooxygenase CreE-like FAD/NAD(P)-binding" evidence="1">
    <location>
        <begin position="8"/>
        <end position="154"/>
    </location>
</feature>
<evidence type="ECO:0000259" key="1">
    <source>
        <dbReference type="Pfam" id="PF13454"/>
    </source>
</evidence>
<dbReference type="Proteomes" id="UP001597216">
    <property type="component" value="Unassembled WGS sequence"/>
</dbReference>
<comment type="caution">
    <text evidence="2">The sequence shown here is derived from an EMBL/GenBank/DDBJ whole genome shotgun (WGS) entry which is preliminary data.</text>
</comment>
<dbReference type="Pfam" id="PF13454">
    <property type="entry name" value="NAD_binding_9"/>
    <property type="match status" value="1"/>
</dbReference>
<dbReference type="PANTHER" id="PTHR40254">
    <property type="entry name" value="BLR0577 PROTEIN"/>
    <property type="match status" value="1"/>
</dbReference>
<sequence length="451" mass="49081">MTQRPTVVIIGAGFSGLLTALHLAAQPDGPRVRLIERAGRFGRGTAYSTANPDHLLNVRVANMSAFPDQPDHFTGWLARHGGWSSQGGFVTRGVYGDYLQDLLREALETVGADRLLLEQDEAVEIHRAPAGGWRVRLALGRELEADAVVLAAGVLKPAAPAGLDPALLASPRYRADPWAAADDLPADALDVLLIGSGMTMVDVALSLATPDRRLRAISRRGLSPRAHAPVASRPPEAPPSGSPRALLAWVRARAEEADWREAVDDLRPHVRRIWQGWSPRERGAFLRHVRPWWDVHRHRLAPSVARQLAAMTRTRDLTVRAGEIVSLSPVGDRIEVMWRPRGGQALRRLTVGAVVNCSGVRGDIRQTGDRLLRRLLDQGLIRGDALRLGLEVDAASRPMDREGLVHDGFYAVGPLTRGGVWENTAVPDIRLQAADVAAHLADALRSDKKAA</sequence>
<protein>
    <submittedName>
        <fullName evidence="2">FAD/NAD(P)-binding protein</fullName>
    </submittedName>
</protein>
<gene>
    <name evidence="2" type="ORF">ACFQ27_06430</name>
</gene>
<dbReference type="InterPro" id="IPR036188">
    <property type="entry name" value="FAD/NAD-bd_sf"/>
</dbReference>
<dbReference type="RefSeq" id="WP_377353015.1">
    <property type="nucleotide sequence ID" value="NZ_JBHTLQ010000010.1"/>
</dbReference>
<proteinExistence type="predicted"/>
<dbReference type="PANTHER" id="PTHR40254:SF1">
    <property type="entry name" value="BLR0577 PROTEIN"/>
    <property type="match status" value="1"/>
</dbReference>
<dbReference type="EMBL" id="JBHTLQ010000010">
    <property type="protein sequence ID" value="MFD1190211.1"/>
    <property type="molecule type" value="Genomic_DNA"/>
</dbReference>
<evidence type="ECO:0000313" key="3">
    <source>
        <dbReference type="Proteomes" id="UP001597216"/>
    </source>
</evidence>
<reference evidence="3" key="1">
    <citation type="journal article" date="2019" name="Int. J. Syst. Evol. Microbiol.">
        <title>The Global Catalogue of Microorganisms (GCM) 10K type strain sequencing project: providing services to taxonomists for standard genome sequencing and annotation.</title>
        <authorList>
            <consortium name="The Broad Institute Genomics Platform"/>
            <consortium name="The Broad Institute Genome Sequencing Center for Infectious Disease"/>
            <person name="Wu L."/>
            <person name="Ma J."/>
        </authorList>
    </citation>
    <scope>NUCLEOTIDE SEQUENCE [LARGE SCALE GENOMIC DNA]</scope>
    <source>
        <strain evidence="3">CCUG 55074</strain>
    </source>
</reference>
<name>A0ABW3T1W0_9CAUL</name>
<dbReference type="Gene3D" id="3.50.50.60">
    <property type="entry name" value="FAD/NAD(P)-binding domain"/>
    <property type="match status" value="1"/>
</dbReference>
<organism evidence="2 3">
    <name type="scientific">Phenylobacterium conjunctum</name>
    <dbReference type="NCBI Taxonomy" id="1298959"/>
    <lineage>
        <taxon>Bacteria</taxon>
        <taxon>Pseudomonadati</taxon>
        <taxon>Pseudomonadota</taxon>
        <taxon>Alphaproteobacteria</taxon>
        <taxon>Caulobacterales</taxon>
        <taxon>Caulobacteraceae</taxon>
        <taxon>Phenylobacterium</taxon>
    </lineage>
</organism>